<dbReference type="PROSITE" id="PS51186">
    <property type="entry name" value="GNAT"/>
    <property type="match status" value="1"/>
</dbReference>
<dbReference type="PANTHER" id="PTHR34385">
    <property type="entry name" value="D-ALANYL-D-ALANINE CARBOXYPEPTIDASE"/>
    <property type="match status" value="1"/>
</dbReference>
<gene>
    <name evidence="2" type="ORF">DZC52_09600</name>
</gene>
<dbReference type="CDD" id="cd14852">
    <property type="entry name" value="LD-carboxypeptidase"/>
    <property type="match status" value="1"/>
</dbReference>
<dbReference type="Gene3D" id="3.30.1380.10">
    <property type="match status" value="1"/>
</dbReference>
<evidence type="ECO:0000313" key="2">
    <source>
        <dbReference type="EMBL" id="RFF30060.1"/>
    </source>
</evidence>
<dbReference type="PANTHER" id="PTHR34385:SF1">
    <property type="entry name" value="PEPTIDOGLYCAN L-ALANYL-D-GLUTAMATE ENDOPEPTIDASE CWLK"/>
    <property type="match status" value="1"/>
</dbReference>
<dbReference type="EMBL" id="QUZK01000038">
    <property type="protein sequence ID" value="RFF30060.1"/>
    <property type="molecule type" value="Genomic_DNA"/>
</dbReference>
<accession>A0A3E1K7N5</accession>
<keyword evidence="3" id="KW-1185">Reference proteome</keyword>
<dbReference type="InterPro" id="IPR009045">
    <property type="entry name" value="Zn_M74/Hedgehog-like"/>
</dbReference>
<dbReference type="InterPro" id="IPR003709">
    <property type="entry name" value="VanY-like_core_dom"/>
</dbReference>
<comment type="caution">
    <text evidence="2">The sequence shown here is derived from an EMBL/GenBank/DDBJ whole genome shotgun (WGS) entry which is preliminary data.</text>
</comment>
<dbReference type="GO" id="GO:0008233">
    <property type="term" value="F:peptidase activity"/>
    <property type="evidence" value="ECO:0007669"/>
    <property type="project" value="InterPro"/>
</dbReference>
<organism evidence="2 3">
    <name type="scientific">Wenzhouxiangella sediminis</name>
    <dbReference type="NCBI Taxonomy" id="1792836"/>
    <lineage>
        <taxon>Bacteria</taxon>
        <taxon>Pseudomonadati</taxon>
        <taxon>Pseudomonadota</taxon>
        <taxon>Gammaproteobacteria</taxon>
        <taxon>Chromatiales</taxon>
        <taxon>Wenzhouxiangellaceae</taxon>
        <taxon>Wenzhouxiangella</taxon>
    </lineage>
</organism>
<dbReference type="InterPro" id="IPR052179">
    <property type="entry name" value="DD-CPase-like"/>
</dbReference>
<dbReference type="InterPro" id="IPR016181">
    <property type="entry name" value="Acyl_CoA_acyltransferase"/>
</dbReference>
<dbReference type="RefSeq" id="WP_116650929.1">
    <property type="nucleotide sequence ID" value="NZ_QUZK01000038.1"/>
</dbReference>
<dbReference type="Proteomes" id="UP000260351">
    <property type="component" value="Unassembled WGS sequence"/>
</dbReference>
<name>A0A3E1K7N5_9GAMM</name>
<sequence length="320" mass="36664">MENAIRVRPARSSEVATLAKLVKSRLPDMMSHVRRTDSVETHLAELVPDQALLVATHGSRLAGLGALDLDHRRILACYLDPEVASPDTPRRLFESLERHALRFGIRRLNGVARKRVAGFMRSLGYECRPDPDDENNILIVRDLLELADDKTREIFRLCDELGVPEDYGVAHRMPLVTEAEGMTSAGRDIFEREQRLIPDAADAFKRMREAALTSNIEIRLVSGFRAIAYQANLFSRKLDQGHSMKEILEVSAPPGYSEHHSGRAIDVTTRGVKPLEEDFARTDAYQWLLGNARIFGFRESYPRHNRHRISWEPWHWYFKR</sequence>
<dbReference type="SUPFAM" id="SSF55166">
    <property type="entry name" value="Hedgehog/DD-peptidase"/>
    <property type="match status" value="1"/>
</dbReference>
<dbReference type="SUPFAM" id="SSF55729">
    <property type="entry name" value="Acyl-CoA N-acyltransferases (Nat)"/>
    <property type="match status" value="1"/>
</dbReference>
<dbReference type="Pfam" id="PF02557">
    <property type="entry name" value="VanY"/>
    <property type="match status" value="1"/>
</dbReference>
<dbReference type="GO" id="GO:0016747">
    <property type="term" value="F:acyltransferase activity, transferring groups other than amino-acyl groups"/>
    <property type="evidence" value="ECO:0007669"/>
    <property type="project" value="InterPro"/>
</dbReference>
<dbReference type="InterPro" id="IPR000182">
    <property type="entry name" value="GNAT_dom"/>
</dbReference>
<reference evidence="2 3" key="1">
    <citation type="submission" date="2018-08" db="EMBL/GenBank/DDBJ databases">
        <title>Wenzhouxiangella salilacus sp. nov., a novel bacterium isolated from a saline lake in Xinjiang Province, China.</title>
        <authorList>
            <person name="Han S."/>
        </authorList>
    </citation>
    <scope>NUCLEOTIDE SEQUENCE [LARGE SCALE GENOMIC DNA]</scope>
    <source>
        <strain evidence="2 3">XDB06</strain>
    </source>
</reference>
<feature type="domain" description="N-acetyltransferase" evidence="1">
    <location>
        <begin position="5"/>
        <end position="153"/>
    </location>
</feature>
<proteinExistence type="predicted"/>
<dbReference type="AlphaFoldDB" id="A0A3E1K7N5"/>
<protein>
    <recommendedName>
        <fullName evidence="1">N-acetyltransferase domain-containing protein</fullName>
    </recommendedName>
</protein>
<dbReference type="Gene3D" id="3.40.630.30">
    <property type="match status" value="1"/>
</dbReference>
<dbReference type="InterPro" id="IPR058193">
    <property type="entry name" value="VanY/YodJ_core_dom"/>
</dbReference>
<evidence type="ECO:0000313" key="3">
    <source>
        <dbReference type="Proteomes" id="UP000260351"/>
    </source>
</evidence>
<evidence type="ECO:0000259" key="1">
    <source>
        <dbReference type="PROSITE" id="PS51186"/>
    </source>
</evidence>
<dbReference type="OrthoDB" id="9792074at2"/>
<dbReference type="GO" id="GO:0006508">
    <property type="term" value="P:proteolysis"/>
    <property type="evidence" value="ECO:0007669"/>
    <property type="project" value="InterPro"/>
</dbReference>